<dbReference type="InterPro" id="IPR001471">
    <property type="entry name" value="AP2/ERF_dom"/>
</dbReference>
<comment type="subcellular location">
    <subcellularLocation>
        <location evidence="1">Nucleus</location>
    </subcellularLocation>
</comment>
<evidence type="ECO:0000256" key="3">
    <source>
        <dbReference type="ARBA" id="ARBA00023015"/>
    </source>
</evidence>
<dbReference type="PANTHER" id="PTHR31657">
    <property type="entry name" value="ETHYLENE-RESPONSIVE TRANSCRIPTION FACTOR ERF061"/>
    <property type="match status" value="1"/>
</dbReference>
<evidence type="ECO:0000313" key="12">
    <source>
        <dbReference type="Proteomes" id="UP001327560"/>
    </source>
</evidence>
<keyword evidence="4" id="KW-0238">DNA-binding</keyword>
<dbReference type="InterPro" id="IPR036955">
    <property type="entry name" value="AP2/ERF_dom_sf"/>
</dbReference>
<sequence length="120" mass="13615">MHHHHAIGSSAEAGTTFALGRPPQQGHRKLYRGVMQRHWGKWVAEIRLPRNHTMVWLGTFDTAEDAAMAYDIAAFKLRDDSARLNFPHIKQQQQLHGATPPPWPLLLSWRQSSGPPALPR</sequence>
<dbReference type="Proteomes" id="UP001327560">
    <property type="component" value="Chromosome 2"/>
</dbReference>
<dbReference type="InterPro" id="IPR051758">
    <property type="entry name" value="ERF/AP2-like"/>
</dbReference>
<keyword evidence="5" id="KW-0010">Activator</keyword>
<evidence type="ECO:0000259" key="10">
    <source>
        <dbReference type="PROSITE" id="PS51032"/>
    </source>
</evidence>
<comment type="similarity">
    <text evidence="8">Belongs to the AP2/ERF transcription factor family. ERF subfamily.</text>
</comment>
<keyword evidence="3" id="KW-0805">Transcription regulation</keyword>
<dbReference type="CDD" id="cd00018">
    <property type="entry name" value="AP2"/>
    <property type="match status" value="1"/>
</dbReference>
<accession>A0AAQ3K121</accession>
<dbReference type="PRINTS" id="PR00367">
    <property type="entry name" value="ETHRSPELEMNT"/>
</dbReference>
<dbReference type="InterPro" id="IPR016177">
    <property type="entry name" value="DNA-bd_dom_sf"/>
</dbReference>
<gene>
    <name evidence="11" type="ORF">Cni_G07816</name>
</gene>
<evidence type="ECO:0000256" key="7">
    <source>
        <dbReference type="ARBA" id="ARBA00023242"/>
    </source>
</evidence>
<evidence type="ECO:0000256" key="2">
    <source>
        <dbReference type="ARBA" id="ARBA00022745"/>
    </source>
</evidence>
<dbReference type="AlphaFoldDB" id="A0AAQ3K121"/>
<evidence type="ECO:0000256" key="1">
    <source>
        <dbReference type="ARBA" id="ARBA00004123"/>
    </source>
</evidence>
<organism evidence="11 12">
    <name type="scientific">Canna indica</name>
    <name type="common">Indian-shot</name>
    <dbReference type="NCBI Taxonomy" id="4628"/>
    <lineage>
        <taxon>Eukaryota</taxon>
        <taxon>Viridiplantae</taxon>
        <taxon>Streptophyta</taxon>
        <taxon>Embryophyta</taxon>
        <taxon>Tracheophyta</taxon>
        <taxon>Spermatophyta</taxon>
        <taxon>Magnoliopsida</taxon>
        <taxon>Liliopsida</taxon>
        <taxon>Zingiberales</taxon>
        <taxon>Cannaceae</taxon>
        <taxon>Canna</taxon>
    </lineage>
</organism>
<reference evidence="11 12" key="1">
    <citation type="submission" date="2023-10" db="EMBL/GenBank/DDBJ databases">
        <title>Chromosome-scale genome assembly provides insights into flower coloration mechanisms of Canna indica.</title>
        <authorList>
            <person name="Li C."/>
        </authorList>
    </citation>
    <scope>NUCLEOTIDE SEQUENCE [LARGE SCALE GENOMIC DNA]</scope>
    <source>
        <tissue evidence="11">Flower</tissue>
    </source>
</reference>
<keyword evidence="7" id="KW-0539">Nucleus</keyword>
<proteinExistence type="inferred from homology"/>
<dbReference type="GO" id="GO:0003700">
    <property type="term" value="F:DNA-binding transcription factor activity"/>
    <property type="evidence" value="ECO:0007669"/>
    <property type="project" value="InterPro"/>
</dbReference>
<dbReference type="GO" id="GO:0009873">
    <property type="term" value="P:ethylene-activated signaling pathway"/>
    <property type="evidence" value="ECO:0007669"/>
    <property type="project" value="UniProtKB-KW"/>
</dbReference>
<evidence type="ECO:0000256" key="9">
    <source>
        <dbReference type="SAM" id="MobiDB-lite"/>
    </source>
</evidence>
<feature type="region of interest" description="Disordered" evidence="9">
    <location>
        <begin position="1"/>
        <end position="23"/>
    </location>
</feature>
<evidence type="ECO:0000256" key="6">
    <source>
        <dbReference type="ARBA" id="ARBA00023163"/>
    </source>
</evidence>
<protein>
    <submittedName>
        <fullName evidence="11">AP2 transcription factor</fullName>
    </submittedName>
</protein>
<evidence type="ECO:0000256" key="8">
    <source>
        <dbReference type="ARBA" id="ARBA00024343"/>
    </source>
</evidence>
<name>A0AAQ3K121_9LILI</name>
<keyword evidence="12" id="KW-1185">Reference proteome</keyword>
<feature type="domain" description="AP2/ERF" evidence="10">
    <location>
        <begin position="30"/>
        <end position="87"/>
    </location>
</feature>
<dbReference type="PANTHER" id="PTHR31657:SF40">
    <property type="entry name" value="ETHYLENE-RESPONSIVE TRANSCRIPTION FACTOR ERF062"/>
    <property type="match status" value="1"/>
</dbReference>
<dbReference type="GO" id="GO:0005634">
    <property type="term" value="C:nucleus"/>
    <property type="evidence" value="ECO:0007669"/>
    <property type="project" value="UniProtKB-SubCell"/>
</dbReference>
<evidence type="ECO:0000256" key="5">
    <source>
        <dbReference type="ARBA" id="ARBA00023159"/>
    </source>
</evidence>
<dbReference type="SMART" id="SM00380">
    <property type="entry name" value="AP2"/>
    <property type="match status" value="1"/>
</dbReference>
<dbReference type="Gene3D" id="3.30.730.10">
    <property type="entry name" value="AP2/ERF domain"/>
    <property type="match status" value="1"/>
</dbReference>
<evidence type="ECO:0000256" key="4">
    <source>
        <dbReference type="ARBA" id="ARBA00023125"/>
    </source>
</evidence>
<dbReference type="GO" id="GO:0000976">
    <property type="term" value="F:transcription cis-regulatory region binding"/>
    <property type="evidence" value="ECO:0007669"/>
    <property type="project" value="UniProtKB-ARBA"/>
</dbReference>
<dbReference type="EMBL" id="CP136891">
    <property type="protein sequence ID" value="WOK99104.1"/>
    <property type="molecule type" value="Genomic_DNA"/>
</dbReference>
<dbReference type="Pfam" id="PF00847">
    <property type="entry name" value="AP2"/>
    <property type="match status" value="1"/>
</dbReference>
<keyword evidence="2" id="KW-0936">Ethylene signaling pathway</keyword>
<dbReference type="FunFam" id="3.30.730.10:FF:000001">
    <property type="entry name" value="Ethylene-responsive transcription factor 2"/>
    <property type="match status" value="1"/>
</dbReference>
<evidence type="ECO:0000313" key="11">
    <source>
        <dbReference type="EMBL" id="WOK99104.1"/>
    </source>
</evidence>
<keyword evidence="6" id="KW-0804">Transcription</keyword>
<dbReference type="SUPFAM" id="SSF54171">
    <property type="entry name" value="DNA-binding domain"/>
    <property type="match status" value="1"/>
</dbReference>
<dbReference type="PROSITE" id="PS51032">
    <property type="entry name" value="AP2_ERF"/>
    <property type="match status" value="1"/>
</dbReference>